<dbReference type="AlphaFoldDB" id="A0A2H1W778"/>
<proteinExistence type="predicted"/>
<name>A0A2H1W778_SPOFR</name>
<reference evidence="2" key="1">
    <citation type="submission" date="2016-07" db="EMBL/GenBank/DDBJ databases">
        <authorList>
            <person name="Bretaudeau A."/>
        </authorList>
    </citation>
    <scope>NUCLEOTIDE SEQUENCE</scope>
    <source>
        <strain evidence="2">Rice</strain>
        <tissue evidence="2">Whole body</tissue>
    </source>
</reference>
<feature type="region of interest" description="Disordered" evidence="1">
    <location>
        <begin position="283"/>
        <end position="304"/>
    </location>
</feature>
<gene>
    <name evidence="2" type="ORF">SFRICE_023853</name>
</gene>
<sequence>MLVSLLPYTRHIFKLRATTEKFSKIRKKLRKSEKNRPTRIDPETSCPAVALATIQPTKTKQNNSNINITNKNKSHRTYTSAYPLKKLSRVKFPKKRRILRPGEVIMSGGLSAQLLFVGIDFLLCRGCVYKDTISHAHDTQTRNNNLWITQKVAPCGNRTRYTLHGASCPATAPTVQSDTKMVKITFISVVVLKLRNKDTNFRNQTQFDLINKINVNYATVPKPNYNVPALVKRYQTSKIYHPVTKAPGPSLVSRLWSFCEAVVSPKEEARRVIPSHALAVAGDTSGVRNQGSVDGDPCSPPDQK</sequence>
<accession>A0A2H1W778</accession>
<dbReference type="EMBL" id="ODYU01006712">
    <property type="protein sequence ID" value="SOQ48806.1"/>
    <property type="molecule type" value="Genomic_DNA"/>
</dbReference>
<protein>
    <submittedName>
        <fullName evidence="2">SFRICE_023853</fullName>
    </submittedName>
</protein>
<organism evidence="2">
    <name type="scientific">Spodoptera frugiperda</name>
    <name type="common">Fall armyworm</name>
    <dbReference type="NCBI Taxonomy" id="7108"/>
    <lineage>
        <taxon>Eukaryota</taxon>
        <taxon>Metazoa</taxon>
        <taxon>Ecdysozoa</taxon>
        <taxon>Arthropoda</taxon>
        <taxon>Hexapoda</taxon>
        <taxon>Insecta</taxon>
        <taxon>Pterygota</taxon>
        <taxon>Neoptera</taxon>
        <taxon>Endopterygota</taxon>
        <taxon>Lepidoptera</taxon>
        <taxon>Glossata</taxon>
        <taxon>Ditrysia</taxon>
        <taxon>Noctuoidea</taxon>
        <taxon>Noctuidae</taxon>
        <taxon>Amphipyrinae</taxon>
        <taxon>Spodoptera</taxon>
    </lineage>
</organism>
<evidence type="ECO:0000256" key="1">
    <source>
        <dbReference type="SAM" id="MobiDB-lite"/>
    </source>
</evidence>
<evidence type="ECO:0000313" key="2">
    <source>
        <dbReference type="EMBL" id="SOQ48806.1"/>
    </source>
</evidence>